<name>A0A2T9Y442_9FUNG</name>
<sequence>MGDIPKNNNPFRASEIRYPDVERFDGKPENFDSFAASLEIQFWSFEAYFSIDRNKISYIGSHLKESASLWFQSLIGKNSDSLNSYTSFKTVFTQRFSSSSSSLDAITRTKQCRQGTR</sequence>
<dbReference type="AlphaFoldDB" id="A0A2T9Y442"/>
<evidence type="ECO:0000313" key="3">
    <source>
        <dbReference type="Proteomes" id="UP000245699"/>
    </source>
</evidence>
<keyword evidence="3" id="KW-1185">Reference proteome</keyword>
<dbReference type="STRING" id="61424.A0A2T9Y442"/>
<reference evidence="2 3" key="1">
    <citation type="journal article" date="2018" name="MBio">
        <title>Comparative Genomics Reveals the Core Gene Toolbox for the Fungus-Insect Symbiosis.</title>
        <authorList>
            <person name="Wang Y."/>
            <person name="Stata M."/>
            <person name="Wang W."/>
            <person name="Stajich J.E."/>
            <person name="White M.M."/>
            <person name="Moncalvo J.M."/>
        </authorList>
    </citation>
    <scope>NUCLEOTIDE SEQUENCE [LARGE SCALE GENOMIC DNA]</scope>
    <source>
        <strain evidence="2 3">AUS-77-4</strain>
    </source>
</reference>
<evidence type="ECO:0000259" key="1">
    <source>
        <dbReference type="Pfam" id="PF19259"/>
    </source>
</evidence>
<dbReference type="Proteomes" id="UP000245699">
    <property type="component" value="Unassembled WGS sequence"/>
</dbReference>
<protein>
    <recommendedName>
        <fullName evidence="1">Ty3 transposon capsid-like protein domain-containing protein</fullName>
    </recommendedName>
</protein>
<proteinExistence type="predicted"/>
<dbReference type="Pfam" id="PF19259">
    <property type="entry name" value="Ty3_capsid"/>
    <property type="match status" value="1"/>
</dbReference>
<feature type="non-terminal residue" evidence="2">
    <location>
        <position position="117"/>
    </location>
</feature>
<evidence type="ECO:0000313" key="2">
    <source>
        <dbReference type="EMBL" id="PVU87101.1"/>
    </source>
</evidence>
<dbReference type="EMBL" id="MBFT01000798">
    <property type="protein sequence ID" value="PVU87101.1"/>
    <property type="molecule type" value="Genomic_DNA"/>
</dbReference>
<comment type="caution">
    <text evidence="2">The sequence shown here is derived from an EMBL/GenBank/DDBJ whole genome shotgun (WGS) entry which is preliminary data.</text>
</comment>
<gene>
    <name evidence="2" type="ORF">BB559_006224</name>
</gene>
<feature type="domain" description="Ty3 transposon capsid-like protein" evidence="1">
    <location>
        <begin position="23"/>
        <end position="107"/>
    </location>
</feature>
<organism evidence="2 3">
    <name type="scientific">Furculomyces boomerangus</name>
    <dbReference type="NCBI Taxonomy" id="61424"/>
    <lineage>
        <taxon>Eukaryota</taxon>
        <taxon>Fungi</taxon>
        <taxon>Fungi incertae sedis</taxon>
        <taxon>Zoopagomycota</taxon>
        <taxon>Kickxellomycotina</taxon>
        <taxon>Harpellomycetes</taxon>
        <taxon>Harpellales</taxon>
        <taxon>Harpellaceae</taxon>
        <taxon>Furculomyces</taxon>
    </lineage>
</organism>
<dbReference type="OrthoDB" id="5597598at2759"/>
<dbReference type="InterPro" id="IPR045358">
    <property type="entry name" value="Ty3_capsid"/>
</dbReference>
<accession>A0A2T9Y442</accession>